<keyword evidence="1" id="KW-0812">Transmembrane</keyword>
<gene>
    <name evidence="2" type="ORF">KFE25_012389</name>
</gene>
<comment type="caution">
    <text evidence="2">The sequence shown here is derived from an EMBL/GenBank/DDBJ whole genome shotgun (WGS) entry which is preliminary data.</text>
</comment>
<keyword evidence="1" id="KW-0472">Membrane</keyword>
<reference evidence="2" key="1">
    <citation type="submission" date="2021-05" db="EMBL/GenBank/DDBJ databases">
        <title>The genome of the haptophyte Pavlova lutheri (Diacronema luteri, Pavlovales) - a model for lipid biosynthesis in eukaryotic algae.</title>
        <authorList>
            <person name="Hulatt C.J."/>
            <person name="Posewitz M.C."/>
        </authorList>
    </citation>
    <scope>NUCLEOTIDE SEQUENCE</scope>
    <source>
        <strain evidence="2">NIVA-4/92</strain>
    </source>
</reference>
<dbReference type="EMBL" id="JAGTXO010000011">
    <property type="protein sequence ID" value="KAG8465026.1"/>
    <property type="molecule type" value="Genomic_DNA"/>
</dbReference>
<evidence type="ECO:0000256" key="1">
    <source>
        <dbReference type="SAM" id="Phobius"/>
    </source>
</evidence>
<evidence type="ECO:0000313" key="2">
    <source>
        <dbReference type="EMBL" id="KAG8465026.1"/>
    </source>
</evidence>
<proteinExistence type="predicted"/>
<organism evidence="2 3">
    <name type="scientific">Diacronema lutheri</name>
    <name type="common">Unicellular marine alga</name>
    <name type="synonym">Monochrysis lutheri</name>
    <dbReference type="NCBI Taxonomy" id="2081491"/>
    <lineage>
        <taxon>Eukaryota</taxon>
        <taxon>Haptista</taxon>
        <taxon>Haptophyta</taxon>
        <taxon>Pavlovophyceae</taxon>
        <taxon>Pavlovales</taxon>
        <taxon>Pavlovaceae</taxon>
        <taxon>Diacronema</taxon>
    </lineage>
</organism>
<dbReference type="Proteomes" id="UP000751190">
    <property type="component" value="Unassembled WGS sequence"/>
</dbReference>
<dbReference type="AlphaFoldDB" id="A0A8J5XAM2"/>
<accession>A0A8J5XAM2</accession>
<name>A0A8J5XAM2_DIALT</name>
<feature type="transmembrane region" description="Helical" evidence="1">
    <location>
        <begin position="75"/>
        <end position="98"/>
    </location>
</feature>
<sequence>MGNCASSTQATGRGGSAESVLAAANAERSDAPSASLLRFDAECAFAPAASPNDWPVGVAEYWADWWAAVPHVRRLFGWFAALLYVVVAPFMVFTKLLYAPPCLPRSITRWEAVITMPGASRTEQMALSRKWYRSSWVAPPASHAHVRGRFTALPGHVWVERYYVACGIYLPPMAMSWRAGVDGALQLYGPAWTPFGLDVVAQIDVPDGSEQLIVRGSAKHLCGFGPFVRFLVRFAFFKGTQDLARGARDPRAKELLMRQTTAEWAERFQT</sequence>
<keyword evidence="3" id="KW-1185">Reference proteome</keyword>
<keyword evidence="1" id="KW-1133">Transmembrane helix</keyword>
<protein>
    <submittedName>
        <fullName evidence="2">Uncharacterized protein</fullName>
    </submittedName>
</protein>
<evidence type="ECO:0000313" key="3">
    <source>
        <dbReference type="Proteomes" id="UP000751190"/>
    </source>
</evidence>